<comment type="caution">
    <text evidence="1">The sequence shown here is derived from an EMBL/GenBank/DDBJ whole genome shotgun (WGS) entry which is preliminary data.</text>
</comment>
<protein>
    <submittedName>
        <fullName evidence="1">Uncharacterized protein</fullName>
    </submittedName>
</protein>
<evidence type="ECO:0000313" key="1">
    <source>
        <dbReference type="EMBL" id="KKK99005.1"/>
    </source>
</evidence>
<gene>
    <name evidence="1" type="ORF">LCGC14_2637070</name>
</gene>
<dbReference type="AlphaFoldDB" id="A0A0F9AL42"/>
<proteinExistence type="predicted"/>
<organism evidence="1">
    <name type="scientific">marine sediment metagenome</name>
    <dbReference type="NCBI Taxonomy" id="412755"/>
    <lineage>
        <taxon>unclassified sequences</taxon>
        <taxon>metagenomes</taxon>
        <taxon>ecological metagenomes</taxon>
    </lineage>
</organism>
<sequence length="52" mass="5584">GLVDEWVAEAENVAAEAVVPEVEAPVEVQTIVPPTVKVLKQEIATVMRGDTR</sequence>
<dbReference type="EMBL" id="LAZR01045378">
    <property type="protein sequence ID" value="KKK99005.1"/>
    <property type="molecule type" value="Genomic_DNA"/>
</dbReference>
<reference evidence="1" key="1">
    <citation type="journal article" date="2015" name="Nature">
        <title>Complex archaea that bridge the gap between prokaryotes and eukaryotes.</title>
        <authorList>
            <person name="Spang A."/>
            <person name="Saw J.H."/>
            <person name="Jorgensen S.L."/>
            <person name="Zaremba-Niedzwiedzka K."/>
            <person name="Martijn J."/>
            <person name="Lind A.E."/>
            <person name="van Eijk R."/>
            <person name="Schleper C."/>
            <person name="Guy L."/>
            <person name="Ettema T.J."/>
        </authorList>
    </citation>
    <scope>NUCLEOTIDE SEQUENCE</scope>
</reference>
<accession>A0A0F9AL42</accession>
<name>A0A0F9AL42_9ZZZZ</name>
<feature type="non-terminal residue" evidence="1">
    <location>
        <position position="1"/>
    </location>
</feature>